<keyword evidence="3" id="KW-1185">Reference proteome</keyword>
<evidence type="ECO:0000313" key="3">
    <source>
        <dbReference type="Proteomes" id="UP000192042"/>
    </source>
</evidence>
<dbReference type="EMBL" id="LT828648">
    <property type="protein sequence ID" value="SLM47028.1"/>
    <property type="molecule type" value="Genomic_DNA"/>
</dbReference>
<evidence type="ECO:0000256" key="1">
    <source>
        <dbReference type="SAM" id="MobiDB-lite"/>
    </source>
</evidence>
<evidence type="ECO:0000313" key="2">
    <source>
        <dbReference type="EMBL" id="SLM47028.1"/>
    </source>
</evidence>
<dbReference type="Proteomes" id="UP000192042">
    <property type="component" value="Chromosome I"/>
</dbReference>
<proteinExistence type="predicted"/>
<accession>A0A1W1I1Z5</accession>
<sequence>MQPAWPCPVRLAFFGTIDPTQSDSLRLLTVHDFDGVAVEDEDNKEERLTSCRRTRQNPGRKESKPTICPVIPLRFPQE</sequence>
<reference evidence="2 3" key="1">
    <citation type="submission" date="2017-03" db="EMBL/GenBank/DDBJ databases">
        <authorList>
            <person name="Afonso C.L."/>
            <person name="Miller P.J."/>
            <person name="Scott M.A."/>
            <person name="Spackman E."/>
            <person name="Goraichik I."/>
            <person name="Dimitrov K.M."/>
            <person name="Suarez D.L."/>
            <person name="Swayne D.E."/>
        </authorList>
    </citation>
    <scope>NUCLEOTIDE SEQUENCE [LARGE SCALE GENOMIC DNA]</scope>
    <source>
        <strain evidence="2">Genome sequencing of Nitrospira japonica strain NJ11</strain>
    </source>
</reference>
<dbReference type="KEGG" id="nja:NSJP_0856"/>
<name>A0A1W1I1Z5_9BACT</name>
<organism evidence="2 3">
    <name type="scientific">Nitrospira japonica</name>
    <dbReference type="NCBI Taxonomy" id="1325564"/>
    <lineage>
        <taxon>Bacteria</taxon>
        <taxon>Pseudomonadati</taxon>
        <taxon>Nitrospirota</taxon>
        <taxon>Nitrospiria</taxon>
        <taxon>Nitrospirales</taxon>
        <taxon>Nitrospiraceae</taxon>
        <taxon>Nitrospira</taxon>
    </lineage>
</organism>
<dbReference type="AlphaFoldDB" id="A0A1W1I1Z5"/>
<protein>
    <submittedName>
        <fullName evidence="2">Uncharacterized protein</fullName>
    </submittedName>
</protein>
<feature type="region of interest" description="Disordered" evidence="1">
    <location>
        <begin position="47"/>
        <end position="67"/>
    </location>
</feature>
<gene>
    <name evidence="2" type="ORF">NSJP_0856</name>
</gene>